<keyword evidence="4" id="KW-0804">Transcription</keyword>
<evidence type="ECO:0000256" key="1">
    <source>
        <dbReference type="ARBA" id="ARBA00004123"/>
    </source>
</evidence>
<dbReference type="PANTHER" id="PTHR31920">
    <property type="entry name" value="B3 DOMAIN-CONTAINING"/>
    <property type="match status" value="1"/>
</dbReference>
<dbReference type="AlphaFoldDB" id="A0A3B6QP36"/>
<evidence type="ECO:0000313" key="8">
    <source>
        <dbReference type="Proteomes" id="UP000019116"/>
    </source>
</evidence>
<dbReference type="Gramene" id="TraesLDM6D03G03797820.1">
    <property type="protein sequence ID" value="TraesLDM6D03G03797820.1.CDS1"/>
    <property type="gene ID" value="TraesLDM6D03G03797820"/>
</dbReference>
<proteinExistence type="predicted"/>
<reference evidence="7" key="1">
    <citation type="submission" date="2018-08" db="EMBL/GenBank/DDBJ databases">
        <authorList>
            <person name="Rossello M."/>
        </authorList>
    </citation>
    <scope>NUCLEOTIDE SEQUENCE [LARGE SCALE GENOMIC DNA]</scope>
    <source>
        <strain evidence="7">cv. Chinese Spring</strain>
    </source>
</reference>
<dbReference type="Gene3D" id="2.40.330.10">
    <property type="entry name" value="DNA-binding pseudobarrel domain"/>
    <property type="match status" value="1"/>
</dbReference>
<keyword evidence="5" id="KW-0539">Nucleus</keyword>
<dbReference type="Gramene" id="TraesCS6D02G377600.1">
    <property type="protein sequence ID" value="TraesCS6D02G377600.1.cds1"/>
    <property type="gene ID" value="TraesCS6D02G377600"/>
</dbReference>
<organism evidence="7">
    <name type="scientific">Triticum aestivum</name>
    <name type="common">Wheat</name>
    <dbReference type="NCBI Taxonomy" id="4565"/>
    <lineage>
        <taxon>Eukaryota</taxon>
        <taxon>Viridiplantae</taxon>
        <taxon>Streptophyta</taxon>
        <taxon>Embryophyta</taxon>
        <taxon>Tracheophyta</taxon>
        <taxon>Spermatophyta</taxon>
        <taxon>Magnoliopsida</taxon>
        <taxon>Liliopsida</taxon>
        <taxon>Poales</taxon>
        <taxon>Poaceae</taxon>
        <taxon>BOP clade</taxon>
        <taxon>Pooideae</taxon>
        <taxon>Triticodae</taxon>
        <taxon>Triticeae</taxon>
        <taxon>Triticinae</taxon>
        <taxon>Triticum</taxon>
    </lineage>
</organism>
<keyword evidence="2" id="KW-0805">Transcription regulation</keyword>
<comment type="subcellular location">
    <subcellularLocation>
        <location evidence="1">Nucleus</location>
    </subcellularLocation>
</comment>
<reference evidence="7" key="2">
    <citation type="submission" date="2018-10" db="UniProtKB">
        <authorList>
            <consortium name="EnsemblPlants"/>
        </authorList>
    </citation>
    <scope>IDENTIFICATION</scope>
</reference>
<accession>A0A3B6QP36</accession>
<dbReference type="Gramene" id="TraesMAC6D03G03792000.1">
    <property type="protein sequence ID" value="TraesMAC6D03G03792000.1.CDS1"/>
    <property type="gene ID" value="TraesMAC6D03G03792000"/>
</dbReference>
<dbReference type="Gramene" id="TraesARI6D03G03765740.1">
    <property type="protein sequence ID" value="TraesARI6D03G03765740.1.CDS1"/>
    <property type="gene ID" value="TraesARI6D03G03765740"/>
</dbReference>
<dbReference type="GO" id="GO:0005634">
    <property type="term" value="C:nucleus"/>
    <property type="evidence" value="ECO:0007669"/>
    <property type="project" value="UniProtKB-SubCell"/>
</dbReference>
<dbReference type="Gramene" id="TraesSYM6D03G03741410.1">
    <property type="protein sequence ID" value="TraesSYM6D03G03741410.1.CDS1"/>
    <property type="gene ID" value="TraesSYM6D03G03741410"/>
</dbReference>
<dbReference type="SUPFAM" id="SSF101936">
    <property type="entry name" value="DNA-binding pseudobarrel domain"/>
    <property type="match status" value="1"/>
</dbReference>
<dbReference type="Gramene" id="TraesSTA6D03G03786770.1">
    <property type="protein sequence ID" value="TraesSTA6D03G03786770.1.CDS1"/>
    <property type="gene ID" value="TraesSTA6D03G03786770"/>
</dbReference>
<dbReference type="GO" id="GO:0003677">
    <property type="term" value="F:DNA binding"/>
    <property type="evidence" value="ECO:0007669"/>
    <property type="project" value="UniProtKB-KW"/>
</dbReference>
<dbReference type="Gramene" id="TraesLAC6D03G03744500.1">
    <property type="protein sequence ID" value="TraesLAC6D03G03744500.1.CDS1"/>
    <property type="gene ID" value="TraesLAC6D03G03744500"/>
</dbReference>
<dbReference type="PROSITE" id="PS50863">
    <property type="entry name" value="B3"/>
    <property type="match status" value="1"/>
</dbReference>
<dbReference type="Gramene" id="TraesWEE_scaffold_073619_01G000100.1">
    <property type="protein sequence ID" value="TraesWEE_scaffold_073619_01G000100.1"/>
    <property type="gene ID" value="TraesWEE_scaffold_073619_01G000100"/>
</dbReference>
<dbReference type="Gramene" id="TraesCS6D03G0871900.1">
    <property type="protein sequence ID" value="TraesCS6D03G0871900.1.CDS1"/>
    <property type="gene ID" value="TraesCS6D03G0871900"/>
</dbReference>
<feature type="domain" description="TF-B3" evidence="6">
    <location>
        <begin position="1"/>
        <end position="76"/>
    </location>
</feature>
<keyword evidence="3" id="KW-0238">DNA-binding</keyword>
<keyword evidence="8" id="KW-1185">Reference proteome</keyword>
<dbReference type="SMR" id="A0A3B6QP36"/>
<dbReference type="EnsemblPlants" id="TraesCS6D02G377600.1">
    <property type="protein sequence ID" value="TraesCS6D02G377600.1.cds1"/>
    <property type="gene ID" value="TraesCS6D02G377600"/>
</dbReference>
<protein>
    <recommendedName>
        <fullName evidence="6">TF-B3 domain-containing protein</fullName>
    </recommendedName>
</protein>
<evidence type="ECO:0000256" key="5">
    <source>
        <dbReference type="ARBA" id="ARBA00023242"/>
    </source>
</evidence>
<evidence type="ECO:0000256" key="3">
    <source>
        <dbReference type="ARBA" id="ARBA00023125"/>
    </source>
</evidence>
<dbReference type="Gramene" id="TraesNOR6D03G03834550.1">
    <property type="protein sequence ID" value="TraesNOR6D03G03834550.1.CDS1"/>
    <property type="gene ID" value="TraesNOR6D03G03834550"/>
</dbReference>
<dbReference type="Gramene" id="TraesJUL6D03G03826950.1">
    <property type="protein sequence ID" value="TraesJUL6D03G03826950.1.CDS1"/>
    <property type="gene ID" value="TraesJUL6D03G03826950"/>
</dbReference>
<evidence type="ECO:0000259" key="6">
    <source>
        <dbReference type="PROSITE" id="PS50863"/>
    </source>
</evidence>
<evidence type="ECO:0000256" key="4">
    <source>
        <dbReference type="ARBA" id="ARBA00023163"/>
    </source>
</evidence>
<evidence type="ECO:0000256" key="2">
    <source>
        <dbReference type="ARBA" id="ARBA00023015"/>
    </source>
</evidence>
<dbReference type="Proteomes" id="UP000019116">
    <property type="component" value="Chromosome 6D"/>
</dbReference>
<dbReference type="InterPro" id="IPR050655">
    <property type="entry name" value="Plant_B3_domain"/>
</dbReference>
<name>A0A3B6QP36_WHEAT</name>
<sequence length="95" mass="10861">MPLDFTKHFPAVPQEFKLRTNTSCSWRVTVRLMGGMVTLDQSWTPFAAVHQIRIGYMVTFKLLTPDTLKVIVFNDEDIEVVTKCGKHNDAFAMNI</sequence>
<dbReference type="PANTHER" id="PTHR31920:SF55">
    <property type="entry name" value="TF-B3 DOMAIN-CONTAINING PROTEIN"/>
    <property type="match status" value="1"/>
</dbReference>
<dbReference type="Pfam" id="PF02362">
    <property type="entry name" value="B3"/>
    <property type="match status" value="1"/>
</dbReference>
<evidence type="ECO:0000313" key="7">
    <source>
        <dbReference type="EnsemblPlants" id="TraesCS6D02G377600.1.cds1"/>
    </source>
</evidence>
<dbReference type="InterPro" id="IPR003340">
    <property type="entry name" value="B3_DNA-bd"/>
</dbReference>
<dbReference type="InterPro" id="IPR015300">
    <property type="entry name" value="DNA-bd_pseudobarrel_sf"/>
</dbReference>